<evidence type="ECO:0000313" key="3">
    <source>
        <dbReference type="Proteomes" id="UP000198990"/>
    </source>
</evidence>
<gene>
    <name evidence="2" type="ORF">SAMN04488008_101126</name>
</gene>
<accession>A0A1H7FLU9</accession>
<protein>
    <recommendedName>
        <fullName evidence="1">DUF7793 domain-containing protein</fullName>
    </recommendedName>
</protein>
<dbReference type="Proteomes" id="UP000198990">
    <property type="component" value="Unassembled WGS sequence"/>
</dbReference>
<proteinExistence type="predicted"/>
<evidence type="ECO:0000313" key="2">
    <source>
        <dbReference type="EMBL" id="SEK24315.1"/>
    </source>
</evidence>
<reference evidence="3" key="1">
    <citation type="submission" date="2016-10" db="EMBL/GenBank/DDBJ databases">
        <authorList>
            <person name="Varghese N."/>
            <person name="Submissions S."/>
        </authorList>
    </citation>
    <scope>NUCLEOTIDE SEQUENCE [LARGE SCALE GENOMIC DNA]</scope>
    <source>
        <strain evidence="3">DSM 16471</strain>
    </source>
</reference>
<feature type="domain" description="DUF7793" evidence="1">
    <location>
        <begin position="12"/>
        <end position="127"/>
    </location>
</feature>
<dbReference type="OrthoDB" id="1433063at2"/>
<sequence length="132" mass="14990">MEKKVINKHVSFWVEDNSVLLCKISNLNPDQKLDYKIAQECLAVVSELNTGVPMPIIIDLRDVRGTFSIAAGHLLSKKIESMSLISTEVYLVNSLSINLLIKSYKRLYSKKLPHAIFKSMKLAKVYCLNYQS</sequence>
<dbReference type="RefSeq" id="WP_091618724.1">
    <property type="nucleotide sequence ID" value="NZ_FNZN01000001.1"/>
</dbReference>
<dbReference type="STRING" id="228957.SAMN04488008_101126"/>
<keyword evidence="3" id="KW-1185">Reference proteome</keyword>
<dbReference type="InterPro" id="IPR056695">
    <property type="entry name" value="DUF7793"/>
</dbReference>
<name>A0A1H7FLU9_9FLAO</name>
<dbReference type="EMBL" id="FNZN01000001">
    <property type="protein sequence ID" value="SEK24315.1"/>
    <property type="molecule type" value="Genomic_DNA"/>
</dbReference>
<organism evidence="2 3">
    <name type="scientific">Maribacter orientalis</name>
    <dbReference type="NCBI Taxonomy" id="228957"/>
    <lineage>
        <taxon>Bacteria</taxon>
        <taxon>Pseudomonadati</taxon>
        <taxon>Bacteroidota</taxon>
        <taxon>Flavobacteriia</taxon>
        <taxon>Flavobacteriales</taxon>
        <taxon>Flavobacteriaceae</taxon>
        <taxon>Maribacter</taxon>
    </lineage>
</organism>
<evidence type="ECO:0000259" key="1">
    <source>
        <dbReference type="Pfam" id="PF25056"/>
    </source>
</evidence>
<dbReference type="AlphaFoldDB" id="A0A1H7FLU9"/>
<dbReference type="Pfam" id="PF25056">
    <property type="entry name" value="DUF7793"/>
    <property type="match status" value="1"/>
</dbReference>